<name>A0A4S8J9W0_MUSBA</name>
<dbReference type="STRING" id="52838.A0A4S8J9W0"/>
<protein>
    <recommendedName>
        <fullName evidence="7">Nucleoporin Nup43</fullName>
    </recommendedName>
</protein>
<dbReference type="PANTHER" id="PTHR22652:SF0">
    <property type="entry name" value="NUCLEOPORIN NUP43"/>
    <property type="match status" value="1"/>
</dbReference>
<evidence type="ECO:0000313" key="5">
    <source>
        <dbReference type="EMBL" id="THU58315.1"/>
    </source>
</evidence>
<evidence type="ECO:0000313" key="6">
    <source>
        <dbReference type="Proteomes" id="UP000317650"/>
    </source>
</evidence>
<evidence type="ECO:0000256" key="4">
    <source>
        <dbReference type="ARBA" id="ARBA00023242"/>
    </source>
</evidence>
<dbReference type="PANTHER" id="PTHR22652">
    <property type="entry name" value="NUCLEOPORIN NUP43"/>
    <property type="match status" value="1"/>
</dbReference>
<comment type="caution">
    <text evidence="5">The sequence shown here is derived from an EMBL/GenBank/DDBJ whole genome shotgun (WGS) entry which is preliminary data.</text>
</comment>
<dbReference type="FunFam" id="2.130.10.10:FF:000683">
    <property type="entry name" value="WD-40 repeat protein family"/>
    <property type="match status" value="1"/>
</dbReference>
<keyword evidence="2" id="KW-0853">WD repeat</keyword>
<dbReference type="Gene3D" id="2.130.10.10">
    <property type="entry name" value="YVTN repeat-like/Quinoprotein amine dehydrogenase"/>
    <property type="match status" value="1"/>
</dbReference>
<dbReference type="Proteomes" id="UP000317650">
    <property type="component" value="Chromosome 3"/>
</dbReference>
<evidence type="ECO:0000256" key="2">
    <source>
        <dbReference type="ARBA" id="ARBA00022574"/>
    </source>
</evidence>
<dbReference type="AlphaFoldDB" id="A0A4S8J9W0"/>
<dbReference type="EMBL" id="PYDT01000006">
    <property type="protein sequence ID" value="THU58315.1"/>
    <property type="molecule type" value="Genomic_DNA"/>
</dbReference>
<comment type="subcellular location">
    <subcellularLocation>
        <location evidence="1">Nucleus</location>
    </subcellularLocation>
</comment>
<organism evidence="5 6">
    <name type="scientific">Musa balbisiana</name>
    <name type="common">Banana</name>
    <dbReference type="NCBI Taxonomy" id="52838"/>
    <lineage>
        <taxon>Eukaryota</taxon>
        <taxon>Viridiplantae</taxon>
        <taxon>Streptophyta</taxon>
        <taxon>Embryophyta</taxon>
        <taxon>Tracheophyta</taxon>
        <taxon>Spermatophyta</taxon>
        <taxon>Magnoliopsida</taxon>
        <taxon>Liliopsida</taxon>
        <taxon>Zingiberales</taxon>
        <taxon>Musaceae</taxon>
        <taxon>Musa</taxon>
    </lineage>
</organism>
<evidence type="ECO:0008006" key="7">
    <source>
        <dbReference type="Google" id="ProtNLM"/>
    </source>
</evidence>
<keyword evidence="6" id="KW-1185">Reference proteome</keyword>
<gene>
    <name evidence="5" type="ORF">C4D60_Mb03t12910</name>
</gene>
<dbReference type="GO" id="GO:0031080">
    <property type="term" value="C:nuclear pore outer ring"/>
    <property type="evidence" value="ECO:0007669"/>
    <property type="project" value="TreeGrafter"/>
</dbReference>
<proteinExistence type="predicted"/>
<keyword evidence="3" id="KW-0677">Repeat</keyword>
<reference evidence="5 6" key="1">
    <citation type="journal article" date="2019" name="Nat. Plants">
        <title>Genome sequencing of Musa balbisiana reveals subgenome evolution and function divergence in polyploid bananas.</title>
        <authorList>
            <person name="Yao X."/>
        </authorList>
    </citation>
    <scope>NUCLEOTIDE SEQUENCE [LARGE SCALE GENOMIC DNA]</scope>
    <source>
        <strain evidence="6">cv. DH-PKW</strain>
        <tissue evidence="5">Leaves</tissue>
    </source>
</reference>
<accession>A0A4S8J9W0</accession>
<evidence type="ECO:0000256" key="1">
    <source>
        <dbReference type="ARBA" id="ARBA00004123"/>
    </source>
</evidence>
<dbReference type="SUPFAM" id="SSF50978">
    <property type="entry name" value="WD40 repeat-like"/>
    <property type="match status" value="1"/>
</dbReference>
<dbReference type="InterPro" id="IPR015943">
    <property type="entry name" value="WD40/YVTN_repeat-like_dom_sf"/>
</dbReference>
<sequence length="369" mass="39787">MAETGEYFHRFPQSKSIDAVRWLSAVSAFDRFVAAAVHDPDASSSAAAAAIEIHSLTLATSPLSPSIGEPSLHVRSSWPSPYRISALRSSPTPHKHLAVAAATLSGSLHVLFVDPVDGSIDSELSIADRSLHAGLVSAVDLLEGGRECITAGEDGRVNMVTIGEARLDYRRLYDSRGLVSYTAARWGSPMEFATGGLGFGVQWWDQRKPGGLVSQLKCNWAQDKATGIVHSIDIHPSRKHICMVGGSSGTIFAWDLRYQQQPILLSGVAHDGRRVSVSESEVWEVQYDGHSRSSSVTSAASAKILPVMICSEDGILAVLEQGEEPTELLVEPCAINAFDIDPQNPSDVVCSLEWETMGILMRPRESIIA</sequence>
<evidence type="ECO:0000256" key="3">
    <source>
        <dbReference type="ARBA" id="ARBA00022737"/>
    </source>
</evidence>
<dbReference type="InterPro" id="IPR036322">
    <property type="entry name" value="WD40_repeat_dom_sf"/>
</dbReference>
<keyword evidence="4" id="KW-0539">Nucleus</keyword>